<feature type="non-terminal residue" evidence="9">
    <location>
        <position position="1"/>
    </location>
</feature>
<dbReference type="Pfam" id="PF04427">
    <property type="entry name" value="Brix"/>
    <property type="match status" value="1"/>
</dbReference>
<evidence type="ECO:0000256" key="2">
    <source>
        <dbReference type="ARBA" id="ARBA00010782"/>
    </source>
</evidence>
<dbReference type="GO" id="GO:0019843">
    <property type="term" value="F:rRNA binding"/>
    <property type="evidence" value="ECO:0007669"/>
    <property type="project" value="UniProtKB-UniRule"/>
</dbReference>
<evidence type="ECO:0000256" key="7">
    <source>
        <dbReference type="SAM" id="MobiDB-lite"/>
    </source>
</evidence>
<feature type="compositionally biased region" description="Basic and acidic residues" evidence="7">
    <location>
        <begin position="325"/>
        <end position="337"/>
    </location>
</feature>
<dbReference type="EMBL" id="GEBQ01006683">
    <property type="protein sequence ID" value="JAT33294.1"/>
    <property type="molecule type" value="Transcribed_RNA"/>
</dbReference>
<feature type="domain" description="Brix" evidence="8">
    <location>
        <begin position="69"/>
        <end position="272"/>
    </location>
</feature>
<evidence type="ECO:0000256" key="3">
    <source>
        <dbReference type="ARBA" id="ARBA00020387"/>
    </source>
</evidence>
<dbReference type="GO" id="GO:0000463">
    <property type="term" value="P:maturation of LSU-rRNA from tricistronic rRNA transcript (SSU-rRNA, 5.8S rRNA, LSU-rRNA)"/>
    <property type="evidence" value="ECO:0007669"/>
    <property type="project" value="TreeGrafter"/>
</dbReference>
<name>A0A1B6MBM9_9HEMI</name>
<dbReference type="PANTHER" id="PTHR12728:SF0">
    <property type="entry name" value="RIBOSOME PRODUCTION FACTOR 2 HOMOLOG"/>
    <property type="match status" value="1"/>
</dbReference>
<dbReference type="AlphaFoldDB" id="A0A1B6MBM9"/>
<accession>A0A1B6MBM9</accession>
<evidence type="ECO:0000256" key="5">
    <source>
        <dbReference type="ARBA" id="ARBA00030889"/>
    </source>
</evidence>
<evidence type="ECO:0000256" key="1">
    <source>
        <dbReference type="ARBA" id="ARBA00004604"/>
    </source>
</evidence>
<protein>
    <recommendedName>
        <fullName evidence="3 6">Ribosome production factor 2 homolog</fullName>
    </recommendedName>
    <alternativeName>
        <fullName evidence="5 6">Ribosome biogenesis protein RPF2 homolog</fullName>
    </alternativeName>
</protein>
<evidence type="ECO:0000313" key="9">
    <source>
        <dbReference type="EMBL" id="JAT33294.1"/>
    </source>
</evidence>
<dbReference type="PANTHER" id="PTHR12728">
    <property type="entry name" value="BRIX DOMAIN CONTAINING PROTEIN"/>
    <property type="match status" value="1"/>
</dbReference>
<comment type="subcellular location">
    <subcellularLocation>
        <location evidence="1 6">Nucleus</location>
        <location evidence="1 6">Nucleolus</location>
    </subcellularLocation>
</comment>
<evidence type="ECO:0000256" key="4">
    <source>
        <dbReference type="ARBA" id="ARBA00023242"/>
    </source>
</evidence>
<feature type="region of interest" description="Disordered" evidence="7">
    <location>
        <begin position="319"/>
        <end position="345"/>
    </location>
</feature>
<dbReference type="GO" id="GO:0005730">
    <property type="term" value="C:nucleolus"/>
    <property type="evidence" value="ECO:0007669"/>
    <property type="project" value="UniProtKB-SubCell"/>
</dbReference>
<keyword evidence="4 6" id="KW-0539">Nucleus</keyword>
<sequence length="345" mass="39730">CLSQCSFQFQSCALRLCASIVLCDKICKGFDLKQPIKMPTVMQRVVKPITHKGKKVLVNREPKLIENSKQCLFIKGKKTSDIARNCLRDFYQLKKPDGVQLNKKNDFLPFENITRLEGFARKYNASLFAFASHNKKRPHNIVLGRMYDDTLLDMIEVGIENYKGLSEFTSEKIAVGTKPCLLFAGPQFDQNSDLKRLQNLLVDFLQRETVNAIRLQGLEHTIMFTADEDKVYMRSYRVALKKAGGKTPRVELEEIGPSVDFKLRRTKLASEDLYKLACKRPKSLKVKKVKNVTHDAFGTKLGRIHMTRQDINKLQTRKMKGLKKSVTERKQEKKQRLENQSNKNL</sequence>
<dbReference type="PROSITE" id="PS50833">
    <property type="entry name" value="BRIX"/>
    <property type="match status" value="1"/>
</dbReference>
<comment type="similarity">
    <text evidence="2 6">Belongs to the RPF2 family.</text>
</comment>
<dbReference type="InterPro" id="IPR039770">
    <property type="entry name" value="Rpf2"/>
</dbReference>
<proteinExistence type="inferred from homology"/>
<organism evidence="9">
    <name type="scientific">Graphocephala atropunctata</name>
    <dbReference type="NCBI Taxonomy" id="36148"/>
    <lineage>
        <taxon>Eukaryota</taxon>
        <taxon>Metazoa</taxon>
        <taxon>Ecdysozoa</taxon>
        <taxon>Arthropoda</taxon>
        <taxon>Hexapoda</taxon>
        <taxon>Insecta</taxon>
        <taxon>Pterygota</taxon>
        <taxon>Neoptera</taxon>
        <taxon>Paraneoptera</taxon>
        <taxon>Hemiptera</taxon>
        <taxon>Auchenorrhyncha</taxon>
        <taxon>Membracoidea</taxon>
        <taxon>Cicadellidae</taxon>
        <taxon>Cicadellinae</taxon>
        <taxon>Cicadellini</taxon>
        <taxon>Graphocephala</taxon>
    </lineage>
</organism>
<dbReference type="InterPro" id="IPR007109">
    <property type="entry name" value="Brix"/>
</dbReference>
<evidence type="ECO:0000259" key="8">
    <source>
        <dbReference type="PROSITE" id="PS50833"/>
    </source>
</evidence>
<dbReference type="SMART" id="SM00879">
    <property type="entry name" value="Brix"/>
    <property type="match status" value="1"/>
</dbReference>
<evidence type="ECO:0000256" key="6">
    <source>
        <dbReference type="RuleBase" id="RU367086"/>
    </source>
</evidence>
<gene>
    <name evidence="9" type="ORF">g.29231</name>
</gene>
<dbReference type="GO" id="GO:0000027">
    <property type="term" value="P:ribosomal large subunit assembly"/>
    <property type="evidence" value="ECO:0007669"/>
    <property type="project" value="InterPro"/>
</dbReference>
<reference evidence="9" key="1">
    <citation type="submission" date="2015-11" db="EMBL/GenBank/DDBJ databases">
        <title>De novo transcriptome assembly of four potential Pierce s Disease insect vectors from Arizona vineyards.</title>
        <authorList>
            <person name="Tassone E.E."/>
        </authorList>
    </citation>
    <scope>NUCLEOTIDE SEQUENCE</scope>
</reference>